<dbReference type="Proteomes" id="UP000027195">
    <property type="component" value="Unassembled WGS sequence"/>
</dbReference>
<evidence type="ECO:0000256" key="1">
    <source>
        <dbReference type="ARBA" id="ARBA00004141"/>
    </source>
</evidence>
<evidence type="ECO:0000256" key="2">
    <source>
        <dbReference type="ARBA" id="ARBA00022692"/>
    </source>
</evidence>
<proteinExistence type="predicted"/>
<protein>
    <submittedName>
        <fullName evidence="6">Uncharacterized protein</fullName>
    </submittedName>
</protein>
<dbReference type="AlphaFoldDB" id="A0A067MWV5"/>
<evidence type="ECO:0000313" key="7">
    <source>
        <dbReference type="Proteomes" id="UP000027195"/>
    </source>
</evidence>
<dbReference type="SMART" id="SM01417">
    <property type="entry name" value="Solute_trans_a"/>
    <property type="match status" value="1"/>
</dbReference>
<name>A0A067MWV5_BOTB1</name>
<keyword evidence="2 5" id="KW-0812">Transmembrane</keyword>
<dbReference type="STRING" id="930990.A0A067MWV5"/>
<keyword evidence="7" id="KW-1185">Reference proteome</keyword>
<feature type="transmembrane region" description="Helical" evidence="5">
    <location>
        <begin position="34"/>
        <end position="55"/>
    </location>
</feature>
<feature type="transmembrane region" description="Helical" evidence="5">
    <location>
        <begin position="208"/>
        <end position="229"/>
    </location>
</feature>
<dbReference type="OrthoDB" id="5348404at2759"/>
<sequence length="262" mass="30182">MCESLGSDSRGSNAVCSAPLYSTNRAHPLYPKDIVRLLFMVPVYAIVTFISYLFYTHASPIVLIRDSYEAVIISAFFYLLLEYIGSAPYHQKEVFRREVDMTHFSWVFPMGWVKWTPDDGFYFLQLMKWGVLQYCVLRPLSTLISVILNAMGLYCEDSWSLGWGHIYVCLIIACQILTWVYCLIQFYMPISGQLAPYKPLLKFFAVKAVIFLTFWQSVILSLLSTAGVIKDVSFPREYVWQYLIKLLCSFPCLAKVHVSEAL</sequence>
<evidence type="ECO:0000256" key="5">
    <source>
        <dbReference type="SAM" id="Phobius"/>
    </source>
</evidence>
<dbReference type="InterPro" id="IPR005178">
    <property type="entry name" value="Ostalpha/TMEM184C"/>
</dbReference>
<evidence type="ECO:0000313" key="6">
    <source>
        <dbReference type="EMBL" id="KDQ20228.1"/>
    </source>
</evidence>
<dbReference type="InParanoid" id="A0A067MWV5"/>
<feature type="transmembrane region" description="Helical" evidence="5">
    <location>
        <begin position="131"/>
        <end position="154"/>
    </location>
</feature>
<feature type="transmembrane region" description="Helical" evidence="5">
    <location>
        <begin position="67"/>
        <end position="85"/>
    </location>
</feature>
<dbReference type="GO" id="GO:0016020">
    <property type="term" value="C:membrane"/>
    <property type="evidence" value="ECO:0007669"/>
    <property type="project" value="UniProtKB-SubCell"/>
</dbReference>
<dbReference type="Pfam" id="PF03619">
    <property type="entry name" value="Solute_trans_a"/>
    <property type="match status" value="1"/>
</dbReference>
<keyword evidence="4 5" id="KW-0472">Membrane</keyword>
<dbReference type="HOGENOM" id="CLU_012923_1_4_1"/>
<evidence type="ECO:0000256" key="4">
    <source>
        <dbReference type="ARBA" id="ARBA00023136"/>
    </source>
</evidence>
<keyword evidence="3 5" id="KW-1133">Transmembrane helix</keyword>
<comment type="subcellular location">
    <subcellularLocation>
        <location evidence="1">Membrane</location>
        <topology evidence="1">Multi-pass membrane protein</topology>
    </subcellularLocation>
</comment>
<dbReference type="PANTHER" id="PTHR23423">
    <property type="entry name" value="ORGANIC SOLUTE TRANSPORTER-RELATED"/>
    <property type="match status" value="1"/>
</dbReference>
<dbReference type="EMBL" id="KL198018">
    <property type="protein sequence ID" value="KDQ20228.1"/>
    <property type="molecule type" value="Genomic_DNA"/>
</dbReference>
<reference evidence="7" key="1">
    <citation type="journal article" date="2014" name="Proc. Natl. Acad. Sci. U.S.A.">
        <title>Extensive sampling of basidiomycete genomes demonstrates inadequacy of the white-rot/brown-rot paradigm for wood decay fungi.</title>
        <authorList>
            <person name="Riley R."/>
            <person name="Salamov A.A."/>
            <person name="Brown D.W."/>
            <person name="Nagy L.G."/>
            <person name="Floudas D."/>
            <person name="Held B.W."/>
            <person name="Levasseur A."/>
            <person name="Lombard V."/>
            <person name="Morin E."/>
            <person name="Otillar R."/>
            <person name="Lindquist E.A."/>
            <person name="Sun H."/>
            <person name="LaButti K.M."/>
            <person name="Schmutz J."/>
            <person name="Jabbour D."/>
            <person name="Luo H."/>
            <person name="Baker S.E."/>
            <person name="Pisabarro A.G."/>
            <person name="Walton J.D."/>
            <person name="Blanchette R.A."/>
            <person name="Henrissat B."/>
            <person name="Martin F."/>
            <person name="Cullen D."/>
            <person name="Hibbett D.S."/>
            <person name="Grigoriev I.V."/>
        </authorList>
    </citation>
    <scope>NUCLEOTIDE SEQUENCE [LARGE SCALE GENOMIC DNA]</scope>
    <source>
        <strain evidence="7">FD-172 SS1</strain>
    </source>
</reference>
<accession>A0A067MWV5</accession>
<evidence type="ECO:0000256" key="3">
    <source>
        <dbReference type="ARBA" id="ARBA00022989"/>
    </source>
</evidence>
<feature type="transmembrane region" description="Helical" evidence="5">
    <location>
        <begin position="166"/>
        <end position="188"/>
    </location>
</feature>
<organism evidence="6 7">
    <name type="scientific">Botryobasidium botryosum (strain FD-172 SS1)</name>
    <dbReference type="NCBI Taxonomy" id="930990"/>
    <lineage>
        <taxon>Eukaryota</taxon>
        <taxon>Fungi</taxon>
        <taxon>Dikarya</taxon>
        <taxon>Basidiomycota</taxon>
        <taxon>Agaricomycotina</taxon>
        <taxon>Agaricomycetes</taxon>
        <taxon>Cantharellales</taxon>
        <taxon>Botryobasidiaceae</taxon>
        <taxon>Botryobasidium</taxon>
    </lineage>
</organism>
<gene>
    <name evidence="6" type="ORF">BOTBODRAFT_102035</name>
</gene>